<dbReference type="RefSeq" id="WP_380888956.1">
    <property type="nucleotide sequence ID" value="NZ_JBHUDY010000001.1"/>
</dbReference>
<evidence type="ECO:0000313" key="7">
    <source>
        <dbReference type="Proteomes" id="UP001597115"/>
    </source>
</evidence>
<protein>
    <submittedName>
        <fullName evidence="6">D-2-hydroxyacid dehydrogenase</fullName>
    </submittedName>
</protein>
<comment type="similarity">
    <text evidence="3">Belongs to the D-isomer specific 2-hydroxyacid dehydrogenase family.</text>
</comment>
<dbReference type="InterPro" id="IPR006139">
    <property type="entry name" value="D-isomer_2_OHA_DH_cat_dom"/>
</dbReference>
<accession>A0ABW4I411</accession>
<evidence type="ECO:0000256" key="1">
    <source>
        <dbReference type="ARBA" id="ARBA00023002"/>
    </source>
</evidence>
<dbReference type="Proteomes" id="UP001597115">
    <property type="component" value="Unassembled WGS sequence"/>
</dbReference>
<evidence type="ECO:0000313" key="6">
    <source>
        <dbReference type="EMBL" id="MFD1612211.1"/>
    </source>
</evidence>
<proteinExistence type="inferred from homology"/>
<sequence>MILVLPALARPLLEPHLPADAETRWFATAEDAYAMSPGAEIGWLDMQTPSHTGRAVELGEDLKLVTTIYAGINAFPLAAMKARGTKLTNGVGINTNAVAEYAVLGMLALAKGYGDVVRAQDRHEWLRDSPGKVELQDSRALIIGYGAIGRRIGEILGGFGVHVTGVRRSPSGEPDMLGPNDWRPRLGDFDWVIVAAPATSETAHLIGAAELAAMKPSAFLINIARGTLIDQDALIDALKSRRIAGAHLDVTDPEPLPADHPLWDAPNAVITMHLSGRAQTRMFQRAAKLFLDNLARYRAGEPLINEVDLDLGY</sequence>
<dbReference type="EMBL" id="JBHUDY010000001">
    <property type="protein sequence ID" value="MFD1612211.1"/>
    <property type="molecule type" value="Genomic_DNA"/>
</dbReference>
<evidence type="ECO:0000256" key="2">
    <source>
        <dbReference type="ARBA" id="ARBA00023027"/>
    </source>
</evidence>
<dbReference type="SUPFAM" id="SSF52283">
    <property type="entry name" value="Formate/glycerate dehydrogenase catalytic domain-like"/>
    <property type="match status" value="1"/>
</dbReference>
<dbReference type="CDD" id="cd05300">
    <property type="entry name" value="2-Hacid_dh_1"/>
    <property type="match status" value="1"/>
</dbReference>
<keyword evidence="7" id="KW-1185">Reference proteome</keyword>
<comment type="caution">
    <text evidence="6">The sequence shown here is derived from an EMBL/GenBank/DDBJ whole genome shotgun (WGS) entry which is preliminary data.</text>
</comment>
<dbReference type="InterPro" id="IPR029753">
    <property type="entry name" value="D-isomer_DH_CS"/>
</dbReference>
<dbReference type="PANTHER" id="PTHR43333:SF1">
    <property type="entry name" value="D-ISOMER SPECIFIC 2-HYDROXYACID DEHYDROGENASE NAD-BINDING DOMAIN-CONTAINING PROTEIN"/>
    <property type="match status" value="1"/>
</dbReference>
<keyword evidence="1 3" id="KW-0560">Oxidoreductase</keyword>
<feature type="domain" description="D-isomer specific 2-hydroxyacid dehydrogenase catalytic" evidence="4">
    <location>
        <begin position="57"/>
        <end position="307"/>
    </location>
</feature>
<reference evidence="7" key="1">
    <citation type="journal article" date="2019" name="Int. J. Syst. Evol. Microbiol.">
        <title>The Global Catalogue of Microorganisms (GCM) 10K type strain sequencing project: providing services to taxonomists for standard genome sequencing and annotation.</title>
        <authorList>
            <consortium name="The Broad Institute Genomics Platform"/>
            <consortium name="The Broad Institute Genome Sequencing Center for Infectious Disease"/>
            <person name="Wu L."/>
            <person name="Ma J."/>
        </authorList>
    </citation>
    <scope>NUCLEOTIDE SEQUENCE [LARGE SCALE GENOMIC DNA]</scope>
    <source>
        <strain evidence="7">CGMCC 1.16275</strain>
    </source>
</reference>
<organism evidence="6 7">
    <name type="scientific">Sphingomonas tabacisoli</name>
    <dbReference type="NCBI Taxonomy" id="2249466"/>
    <lineage>
        <taxon>Bacteria</taxon>
        <taxon>Pseudomonadati</taxon>
        <taxon>Pseudomonadota</taxon>
        <taxon>Alphaproteobacteria</taxon>
        <taxon>Sphingomonadales</taxon>
        <taxon>Sphingomonadaceae</taxon>
        <taxon>Sphingomonas</taxon>
    </lineage>
</organism>
<dbReference type="PROSITE" id="PS00671">
    <property type="entry name" value="D_2_HYDROXYACID_DH_3"/>
    <property type="match status" value="1"/>
</dbReference>
<name>A0ABW4I411_9SPHN</name>
<dbReference type="InterPro" id="IPR006140">
    <property type="entry name" value="D-isomer_DH_NAD-bd"/>
</dbReference>
<dbReference type="Gene3D" id="3.40.50.720">
    <property type="entry name" value="NAD(P)-binding Rossmann-like Domain"/>
    <property type="match status" value="2"/>
</dbReference>
<dbReference type="Pfam" id="PF00389">
    <property type="entry name" value="2-Hacid_dh"/>
    <property type="match status" value="1"/>
</dbReference>
<gene>
    <name evidence="6" type="ORF">ACFSCW_10395</name>
</gene>
<evidence type="ECO:0000256" key="3">
    <source>
        <dbReference type="RuleBase" id="RU003719"/>
    </source>
</evidence>
<dbReference type="SUPFAM" id="SSF51735">
    <property type="entry name" value="NAD(P)-binding Rossmann-fold domains"/>
    <property type="match status" value="1"/>
</dbReference>
<feature type="domain" description="D-isomer specific 2-hydroxyacid dehydrogenase NAD-binding" evidence="5">
    <location>
        <begin position="106"/>
        <end position="275"/>
    </location>
</feature>
<dbReference type="Pfam" id="PF02826">
    <property type="entry name" value="2-Hacid_dh_C"/>
    <property type="match status" value="1"/>
</dbReference>
<dbReference type="InterPro" id="IPR036291">
    <property type="entry name" value="NAD(P)-bd_dom_sf"/>
</dbReference>
<keyword evidence="2" id="KW-0520">NAD</keyword>
<evidence type="ECO:0000259" key="4">
    <source>
        <dbReference type="Pfam" id="PF00389"/>
    </source>
</evidence>
<evidence type="ECO:0000259" key="5">
    <source>
        <dbReference type="Pfam" id="PF02826"/>
    </source>
</evidence>
<dbReference type="PANTHER" id="PTHR43333">
    <property type="entry name" value="2-HACID_DH_C DOMAIN-CONTAINING PROTEIN"/>
    <property type="match status" value="1"/>
</dbReference>